<proteinExistence type="predicted"/>
<gene>
    <name evidence="1" type="ORF">MRATA1EN22A_LOCUS17889</name>
</gene>
<sequence length="258" mass="26689">MGSSDIPKSFWGWLVKCRGYKTDLGGWVAFSPRAQAARLITPKPGVGAKEIRARGQPVWSGVCAGRGWLGPGGWALSMWVVPALCPLGTSSVALAGVWEAADTAQAHSVAHASHQVDPAAPGAPLVAVVLLGGLAGHSTVLCRWEKSHHQQGTGMRGLTLQAAPSGDTVGPPGPHPHPGLPLCWRELQAGLAEEHRGQSGCQRVPSGAALTSPPAPRAGGTSPPEELLPASERWDTERELELRAPSPSPSKASPLSSG</sequence>
<accession>A0AC59ZFT7</accession>
<dbReference type="Proteomes" id="UP001162501">
    <property type="component" value="Chromosome 29"/>
</dbReference>
<evidence type="ECO:0000313" key="2">
    <source>
        <dbReference type="Proteomes" id="UP001162501"/>
    </source>
</evidence>
<reference evidence="1" key="2">
    <citation type="submission" date="2025-03" db="EMBL/GenBank/DDBJ databases">
        <authorList>
            <consortium name="ELIXIR-Norway"/>
            <consortium name="Elixir Norway"/>
        </authorList>
    </citation>
    <scope>NUCLEOTIDE SEQUENCE</scope>
</reference>
<organism evidence="1 2">
    <name type="scientific">Rangifer tarandus platyrhynchus</name>
    <name type="common">Svalbard reindeer</name>
    <dbReference type="NCBI Taxonomy" id="3082113"/>
    <lineage>
        <taxon>Eukaryota</taxon>
        <taxon>Metazoa</taxon>
        <taxon>Chordata</taxon>
        <taxon>Craniata</taxon>
        <taxon>Vertebrata</taxon>
        <taxon>Euteleostomi</taxon>
        <taxon>Mammalia</taxon>
        <taxon>Eutheria</taxon>
        <taxon>Laurasiatheria</taxon>
        <taxon>Artiodactyla</taxon>
        <taxon>Ruminantia</taxon>
        <taxon>Pecora</taxon>
        <taxon>Cervidae</taxon>
        <taxon>Odocoileinae</taxon>
        <taxon>Rangifer</taxon>
    </lineage>
</organism>
<protein>
    <submittedName>
        <fullName evidence="1">Uncharacterized protein</fullName>
    </submittedName>
</protein>
<reference evidence="1" key="1">
    <citation type="submission" date="2023-05" db="EMBL/GenBank/DDBJ databases">
        <authorList>
            <consortium name="ELIXIR-Norway"/>
        </authorList>
    </citation>
    <scope>NUCLEOTIDE SEQUENCE</scope>
</reference>
<dbReference type="EMBL" id="OX596113">
    <property type="protein sequence ID" value="CAN0408806.1"/>
    <property type="molecule type" value="Genomic_DNA"/>
</dbReference>
<evidence type="ECO:0000313" key="1">
    <source>
        <dbReference type="EMBL" id="CAN0408806.1"/>
    </source>
</evidence>
<name>A0AC59ZFT7_RANTA</name>